<dbReference type="Gene3D" id="3.40.50.720">
    <property type="entry name" value="NAD(P)-binding Rossmann-like Domain"/>
    <property type="match status" value="1"/>
</dbReference>
<evidence type="ECO:0000256" key="1">
    <source>
        <dbReference type="ARBA" id="ARBA00006484"/>
    </source>
</evidence>
<dbReference type="AlphaFoldDB" id="A0A6A4HHG0"/>
<dbReference type="InterPro" id="IPR051911">
    <property type="entry name" value="SDR_oxidoreductase"/>
</dbReference>
<dbReference type="OrthoDB" id="1274115at2759"/>
<comment type="similarity">
    <text evidence="1 3">Belongs to the short-chain dehydrogenases/reductases (SDR) family.</text>
</comment>
<evidence type="ECO:0000256" key="3">
    <source>
        <dbReference type="RuleBase" id="RU000363"/>
    </source>
</evidence>
<evidence type="ECO:0000313" key="5">
    <source>
        <dbReference type="Proteomes" id="UP000799118"/>
    </source>
</evidence>
<dbReference type="SUPFAM" id="SSF51735">
    <property type="entry name" value="NAD(P)-binding Rossmann-fold domains"/>
    <property type="match status" value="1"/>
</dbReference>
<dbReference type="InterPro" id="IPR002347">
    <property type="entry name" value="SDR_fam"/>
</dbReference>
<keyword evidence="2" id="KW-0560">Oxidoreductase</keyword>
<dbReference type="GO" id="GO:0016491">
    <property type="term" value="F:oxidoreductase activity"/>
    <property type="evidence" value="ECO:0007669"/>
    <property type="project" value="UniProtKB-KW"/>
</dbReference>
<gene>
    <name evidence="4" type="ORF">BT96DRAFT_46398</name>
</gene>
<dbReference type="Pfam" id="PF00106">
    <property type="entry name" value="adh_short"/>
    <property type="match status" value="1"/>
</dbReference>
<organism evidence="4 5">
    <name type="scientific">Gymnopus androsaceus JB14</name>
    <dbReference type="NCBI Taxonomy" id="1447944"/>
    <lineage>
        <taxon>Eukaryota</taxon>
        <taxon>Fungi</taxon>
        <taxon>Dikarya</taxon>
        <taxon>Basidiomycota</taxon>
        <taxon>Agaricomycotina</taxon>
        <taxon>Agaricomycetes</taxon>
        <taxon>Agaricomycetidae</taxon>
        <taxon>Agaricales</taxon>
        <taxon>Marasmiineae</taxon>
        <taxon>Omphalotaceae</taxon>
        <taxon>Gymnopus</taxon>
    </lineage>
</organism>
<dbReference type="PRINTS" id="PR00080">
    <property type="entry name" value="SDRFAMILY"/>
</dbReference>
<evidence type="ECO:0000256" key="2">
    <source>
        <dbReference type="ARBA" id="ARBA00023002"/>
    </source>
</evidence>
<name>A0A6A4HHG0_9AGAR</name>
<accession>A0A6A4HHG0</accession>
<sequence>MSVSVQDEQQLIWMVTGCSSGFGKRFVPAILRRGDKIIATARKLESIQNIASEMSEQGLDARNLRILELDLEWTTEKLEEVVQDALNTWGRIDVLINNGGIGMKSLIEEADAQKFKRQYQINVFGHVDVTNAVLPSMRARKTGTIVVIASRSSWRAEVPATGLYASSKAALTAYGETLGAELTPFNIRVLIVQPSSFRTESMLTYPYHNDKRIPEYDLMRKKCLEGVDALHGNQPGDPVKAVELVVDVVREEGKAKGRKFPRYLPLGTNAGQAIREKTEMMLKVLDEWEDVIGDLDYASLNGTRNEYA</sequence>
<dbReference type="PANTHER" id="PTHR43976">
    <property type="entry name" value="SHORT CHAIN DEHYDROGENASE"/>
    <property type="match status" value="1"/>
</dbReference>
<dbReference type="Proteomes" id="UP000799118">
    <property type="component" value="Unassembled WGS sequence"/>
</dbReference>
<protein>
    <submittedName>
        <fullName evidence="4">NAD(P)-binding protein</fullName>
    </submittedName>
</protein>
<dbReference type="CDD" id="cd05374">
    <property type="entry name" value="17beta-HSD-like_SDR_c"/>
    <property type="match status" value="1"/>
</dbReference>
<evidence type="ECO:0000313" key="4">
    <source>
        <dbReference type="EMBL" id="KAE9397969.1"/>
    </source>
</evidence>
<dbReference type="PANTHER" id="PTHR43976:SF16">
    <property type="entry name" value="SHORT-CHAIN DEHYDROGENASE_REDUCTASE FAMILY PROTEIN"/>
    <property type="match status" value="1"/>
</dbReference>
<keyword evidence="5" id="KW-1185">Reference proteome</keyword>
<dbReference type="InterPro" id="IPR036291">
    <property type="entry name" value="NAD(P)-bd_dom_sf"/>
</dbReference>
<dbReference type="PRINTS" id="PR00081">
    <property type="entry name" value="GDHRDH"/>
</dbReference>
<dbReference type="EMBL" id="ML769489">
    <property type="protein sequence ID" value="KAE9397969.1"/>
    <property type="molecule type" value="Genomic_DNA"/>
</dbReference>
<reference evidence="4" key="1">
    <citation type="journal article" date="2019" name="Environ. Microbiol.">
        <title>Fungal ecological strategies reflected in gene transcription - a case study of two litter decomposers.</title>
        <authorList>
            <person name="Barbi F."/>
            <person name="Kohler A."/>
            <person name="Barry K."/>
            <person name="Baskaran P."/>
            <person name="Daum C."/>
            <person name="Fauchery L."/>
            <person name="Ihrmark K."/>
            <person name="Kuo A."/>
            <person name="LaButti K."/>
            <person name="Lipzen A."/>
            <person name="Morin E."/>
            <person name="Grigoriev I.V."/>
            <person name="Henrissat B."/>
            <person name="Lindahl B."/>
            <person name="Martin F."/>
        </authorList>
    </citation>
    <scope>NUCLEOTIDE SEQUENCE</scope>
    <source>
        <strain evidence="4">JB14</strain>
    </source>
</reference>
<proteinExistence type="inferred from homology"/>